<name>A0A1X2GQ87_9FUNG</name>
<organism evidence="1 2">
    <name type="scientific">Hesseltinella vesiculosa</name>
    <dbReference type="NCBI Taxonomy" id="101127"/>
    <lineage>
        <taxon>Eukaryota</taxon>
        <taxon>Fungi</taxon>
        <taxon>Fungi incertae sedis</taxon>
        <taxon>Mucoromycota</taxon>
        <taxon>Mucoromycotina</taxon>
        <taxon>Mucoromycetes</taxon>
        <taxon>Mucorales</taxon>
        <taxon>Cunninghamellaceae</taxon>
        <taxon>Hesseltinella</taxon>
    </lineage>
</organism>
<keyword evidence="2" id="KW-1185">Reference proteome</keyword>
<evidence type="ECO:0000313" key="1">
    <source>
        <dbReference type="EMBL" id="ORX58125.1"/>
    </source>
</evidence>
<dbReference type="SUPFAM" id="SSF52047">
    <property type="entry name" value="RNI-like"/>
    <property type="match status" value="1"/>
</dbReference>
<sequence length="642" mass="72406">MACYTCATSLYEERGVFRVTTQDKDHDMLLRNSKPVGRTRRLVFQNFEVDLTRWNTIEQNLATYFRQRRCSPAGPDLTLSSDLADKLEHLFDHHQSLTGLTLQISPIGLPLPPTRFPEPRHRVRFPRLYRLYRRLRTVGNHHQALMNQWTSCLDWSDTYNHLLTVEWAKKAVSLPNLQRLSLRHGIASVALLNATGPSLTFLDVTTCQPHQDAGTPDHVDHSNLPFFFNFIDTHPALTWMRAGIHPLWDAIHLTPSVSGRQQALGLLPALSPTHPHLTHLALGLTTGSDQQVSFDVFLLLLIALCVKLPNLDSLDLSAKTSWQPSLRAPDLDQWHLTELAYPRRMSIDLDNFFGNVTWLPTSFLSTIQPVSVPEDLSIFVAQPTILLRLLRYIPCHGLQRLHVESRQAYFSGDDEPLALGQLLDEAPALKTLTLTNGRVCLTASSWSSSYTALSQLHLTNTSIMGASFFETLGTACPAIESLLLRNCQIQPQQIGQSSLSNAFWQPLLNLTGDDDPGRPDYWISLPYQQLCVQVAWSGSLRAFYEYPQCWLLLQSDLHTDGPSAKCYVDGFRNRSIEPPSRWRRTLPPPQLSDEDCDKFLLAIQGHPVSRISPLLEDAIKSYLHGHLKVIASPSIASFDFLP</sequence>
<protein>
    <recommendedName>
        <fullName evidence="3">RNI-like protein</fullName>
    </recommendedName>
</protein>
<dbReference type="Gene3D" id="3.80.10.10">
    <property type="entry name" value="Ribonuclease Inhibitor"/>
    <property type="match status" value="1"/>
</dbReference>
<dbReference type="Proteomes" id="UP000242146">
    <property type="component" value="Unassembled WGS sequence"/>
</dbReference>
<proteinExistence type="predicted"/>
<reference evidence="1 2" key="1">
    <citation type="submission" date="2016-07" db="EMBL/GenBank/DDBJ databases">
        <title>Pervasive Adenine N6-methylation of Active Genes in Fungi.</title>
        <authorList>
            <consortium name="DOE Joint Genome Institute"/>
            <person name="Mondo S.J."/>
            <person name="Dannebaum R.O."/>
            <person name="Kuo R.C."/>
            <person name="Labutti K."/>
            <person name="Haridas S."/>
            <person name="Kuo A."/>
            <person name="Salamov A."/>
            <person name="Ahrendt S.R."/>
            <person name="Lipzen A."/>
            <person name="Sullivan W."/>
            <person name="Andreopoulos W.B."/>
            <person name="Clum A."/>
            <person name="Lindquist E."/>
            <person name="Daum C."/>
            <person name="Ramamoorthy G.K."/>
            <person name="Gryganskyi A."/>
            <person name="Culley D."/>
            <person name="Magnuson J.K."/>
            <person name="James T.Y."/>
            <person name="O'Malley M.A."/>
            <person name="Stajich J.E."/>
            <person name="Spatafora J.W."/>
            <person name="Visel A."/>
            <person name="Grigoriev I.V."/>
        </authorList>
    </citation>
    <scope>NUCLEOTIDE SEQUENCE [LARGE SCALE GENOMIC DNA]</scope>
    <source>
        <strain evidence="1 2">NRRL 3301</strain>
    </source>
</reference>
<dbReference type="EMBL" id="MCGT01000007">
    <property type="protein sequence ID" value="ORX58125.1"/>
    <property type="molecule type" value="Genomic_DNA"/>
</dbReference>
<evidence type="ECO:0000313" key="2">
    <source>
        <dbReference type="Proteomes" id="UP000242146"/>
    </source>
</evidence>
<comment type="caution">
    <text evidence="1">The sequence shown here is derived from an EMBL/GenBank/DDBJ whole genome shotgun (WGS) entry which is preliminary data.</text>
</comment>
<dbReference type="AlphaFoldDB" id="A0A1X2GQ87"/>
<dbReference type="InterPro" id="IPR032675">
    <property type="entry name" value="LRR_dom_sf"/>
</dbReference>
<evidence type="ECO:0008006" key="3">
    <source>
        <dbReference type="Google" id="ProtNLM"/>
    </source>
</evidence>
<gene>
    <name evidence="1" type="ORF">DM01DRAFT_1333791</name>
</gene>
<accession>A0A1X2GQ87</accession>